<dbReference type="CDD" id="cd04186">
    <property type="entry name" value="GT_2_like_c"/>
    <property type="match status" value="1"/>
</dbReference>
<dbReference type="PANTHER" id="PTHR43179:SF7">
    <property type="entry name" value="RHAMNOSYLTRANSFERASE WBBL"/>
    <property type="match status" value="1"/>
</dbReference>
<dbReference type="Proteomes" id="UP000176404">
    <property type="component" value="Unassembled WGS sequence"/>
</dbReference>
<protein>
    <recommendedName>
        <fullName evidence="1">Glycosyltransferase 2-like domain-containing protein</fullName>
    </recommendedName>
</protein>
<dbReference type="SUPFAM" id="SSF53448">
    <property type="entry name" value="Nucleotide-diphospho-sugar transferases"/>
    <property type="match status" value="1"/>
</dbReference>
<dbReference type="Pfam" id="PF00535">
    <property type="entry name" value="Glycos_transf_2"/>
    <property type="match status" value="1"/>
</dbReference>
<feature type="domain" description="Glycosyltransferase 2-like" evidence="1">
    <location>
        <begin position="8"/>
        <end position="117"/>
    </location>
</feature>
<proteinExistence type="predicted"/>
<name>A0A1F8B7A2_9BACT</name>
<accession>A0A1F8B7A2</accession>
<sequence length="306" mass="35387">MGREFKLSIIILNFNTKALLKNCLLSIQKRLDEVEAQIIVVDNGSTDASCQMIKRYFPEVSLIENKENLGFAKGNNEAKDYCKGEYVLFLNSDTKLRKNTLKKVVKYLDEHKSIGALTCKILLLDGRLDKDARRSFITPWIGFIHIFLKLDRVFPKSKFLAKYWYGFMPEDEIHEVDAIQGAFFLTRRKVLDQVGWFDEEYFLDGEDIDLCWKIKKKGWKIIYYPLVSILHLKGASKGKNASLGGKKLRSVSFSEKLKYRMAGVNSMEIFIKKRLWNEYPLPLIIIVLIGVKALKFIRIIKVLISG</sequence>
<dbReference type="EMBL" id="MGHD01000022">
    <property type="protein sequence ID" value="OGM59295.1"/>
    <property type="molecule type" value="Genomic_DNA"/>
</dbReference>
<evidence type="ECO:0000313" key="2">
    <source>
        <dbReference type="EMBL" id="OGM59295.1"/>
    </source>
</evidence>
<dbReference type="InterPro" id="IPR001173">
    <property type="entry name" value="Glyco_trans_2-like"/>
</dbReference>
<evidence type="ECO:0000313" key="3">
    <source>
        <dbReference type="Proteomes" id="UP000176404"/>
    </source>
</evidence>
<dbReference type="Gene3D" id="3.90.550.10">
    <property type="entry name" value="Spore Coat Polysaccharide Biosynthesis Protein SpsA, Chain A"/>
    <property type="match status" value="1"/>
</dbReference>
<evidence type="ECO:0000259" key="1">
    <source>
        <dbReference type="Pfam" id="PF00535"/>
    </source>
</evidence>
<dbReference type="AlphaFoldDB" id="A0A1F8B7A2"/>
<dbReference type="InterPro" id="IPR029044">
    <property type="entry name" value="Nucleotide-diphossugar_trans"/>
</dbReference>
<gene>
    <name evidence="2" type="ORF">A2892_05535</name>
</gene>
<comment type="caution">
    <text evidence="2">The sequence shown here is derived from an EMBL/GenBank/DDBJ whole genome shotgun (WGS) entry which is preliminary data.</text>
</comment>
<dbReference type="PANTHER" id="PTHR43179">
    <property type="entry name" value="RHAMNOSYLTRANSFERASE WBBL"/>
    <property type="match status" value="1"/>
</dbReference>
<reference evidence="2 3" key="1">
    <citation type="journal article" date="2016" name="Nat. Commun.">
        <title>Thousands of microbial genomes shed light on interconnected biogeochemical processes in an aquifer system.</title>
        <authorList>
            <person name="Anantharaman K."/>
            <person name="Brown C.T."/>
            <person name="Hug L.A."/>
            <person name="Sharon I."/>
            <person name="Castelle C.J."/>
            <person name="Probst A.J."/>
            <person name="Thomas B.C."/>
            <person name="Singh A."/>
            <person name="Wilkins M.J."/>
            <person name="Karaoz U."/>
            <person name="Brodie E.L."/>
            <person name="Williams K.H."/>
            <person name="Hubbard S.S."/>
            <person name="Banfield J.F."/>
        </authorList>
    </citation>
    <scope>NUCLEOTIDE SEQUENCE [LARGE SCALE GENOMIC DNA]</scope>
</reference>
<organism evidence="2 3">
    <name type="scientific">Candidatus Woesebacteria bacterium RIFCSPLOWO2_01_FULL_39_10b</name>
    <dbReference type="NCBI Taxonomy" id="1802517"/>
    <lineage>
        <taxon>Bacteria</taxon>
        <taxon>Candidatus Woeseibacteriota</taxon>
    </lineage>
</organism>
<dbReference type="STRING" id="1802517.A2892_05535"/>